<comment type="caution">
    <text evidence="1">The sequence shown here is derived from an EMBL/GenBank/DDBJ whole genome shotgun (WGS) entry which is preliminary data.</text>
</comment>
<protein>
    <submittedName>
        <fullName evidence="1">Uncharacterized protein</fullName>
    </submittedName>
</protein>
<sequence>MAELRKRIENGDPIALYQAVILCEDGNSPMPAWLTDRLLQAIAGYYLGKKAGKKGAGNSPLPRIRRQLELQVRVRAVLGVMEWQEDRNKYQMMPTKSIEAWFKNKLVKHSTDQGKGDALRIASIGLKDLHIQKGQPAIKCSEVTLRRTLKQQGVQAAPIIPPEAAVAFGFNNPDNFFGTDQIPPLDLE</sequence>
<dbReference type="EMBL" id="JARGYC010000089">
    <property type="protein sequence ID" value="MDF0603363.1"/>
    <property type="molecule type" value="Genomic_DNA"/>
</dbReference>
<reference evidence="1" key="1">
    <citation type="submission" date="2023-03" db="EMBL/GenBank/DDBJ databases">
        <title>Multiphase analysis and comparison of six strains from genera Psychromarinibacter, Lutimaribacter, and Maritimibacter, including a novel species: Psychromarinibacter sediminicola sp. nov.</title>
        <authorList>
            <person name="Wang Y.-H."/>
            <person name="Ye M.-Q."/>
            <person name="Du Z.-J."/>
        </authorList>
    </citation>
    <scope>NUCLEOTIDE SEQUENCE</scope>
    <source>
        <strain evidence="1">C21-152</strain>
    </source>
</reference>
<evidence type="ECO:0000313" key="2">
    <source>
        <dbReference type="Proteomes" id="UP001220964"/>
    </source>
</evidence>
<dbReference type="AlphaFoldDB" id="A0AAE3NSA4"/>
<dbReference type="Proteomes" id="UP001220964">
    <property type="component" value="Unassembled WGS sequence"/>
</dbReference>
<organism evidence="1 2">
    <name type="scientific">Psychromarinibacter sediminicola</name>
    <dbReference type="NCBI Taxonomy" id="3033385"/>
    <lineage>
        <taxon>Bacteria</taxon>
        <taxon>Pseudomonadati</taxon>
        <taxon>Pseudomonadota</taxon>
        <taxon>Alphaproteobacteria</taxon>
        <taxon>Rhodobacterales</taxon>
        <taxon>Paracoccaceae</taxon>
        <taxon>Psychromarinibacter</taxon>
    </lineage>
</organism>
<accession>A0AAE3NSA4</accession>
<evidence type="ECO:0000313" key="1">
    <source>
        <dbReference type="EMBL" id="MDF0603363.1"/>
    </source>
</evidence>
<proteinExistence type="predicted"/>
<name>A0AAE3NSA4_9RHOB</name>
<gene>
    <name evidence="1" type="ORF">P1J78_21760</name>
</gene>
<keyword evidence="2" id="KW-1185">Reference proteome</keyword>
<dbReference type="RefSeq" id="WP_275569486.1">
    <property type="nucleotide sequence ID" value="NZ_JARGYC010000089.1"/>
</dbReference>